<gene>
    <name evidence="4" type="ORF">PICMEDRAFT_136436</name>
</gene>
<dbReference type="RefSeq" id="XP_019017909.1">
    <property type="nucleotide sequence ID" value="XM_019160091.1"/>
</dbReference>
<dbReference type="GO" id="GO:0043248">
    <property type="term" value="P:proteasome assembly"/>
    <property type="evidence" value="ECO:0007669"/>
    <property type="project" value="TreeGrafter"/>
</dbReference>
<dbReference type="EMBL" id="KV454003">
    <property type="protein sequence ID" value="ODQ46796.1"/>
    <property type="molecule type" value="Genomic_DNA"/>
</dbReference>
<name>A0A1E3NL30_9ASCO</name>
<dbReference type="STRING" id="763406.A0A1E3NL30"/>
<dbReference type="PANTHER" id="PTHR12970:SF1">
    <property type="entry name" value="PROTEASOME ASSEMBLY CHAPERONE 2"/>
    <property type="match status" value="1"/>
</dbReference>
<evidence type="ECO:0000256" key="3">
    <source>
        <dbReference type="ARBA" id="ARBA00025745"/>
    </source>
</evidence>
<organism evidence="4 5">
    <name type="scientific">Pichia membranifaciens NRRL Y-2026</name>
    <dbReference type="NCBI Taxonomy" id="763406"/>
    <lineage>
        <taxon>Eukaryota</taxon>
        <taxon>Fungi</taxon>
        <taxon>Dikarya</taxon>
        <taxon>Ascomycota</taxon>
        <taxon>Saccharomycotina</taxon>
        <taxon>Pichiomycetes</taxon>
        <taxon>Pichiales</taxon>
        <taxon>Pichiaceae</taxon>
        <taxon>Pichia</taxon>
    </lineage>
</organism>
<comment type="similarity">
    <text evidence="3">Belongs to the PSMG2 family.</text>
</comment>
<sequence length="263" mass="27807">MVARTDKTLVVPLVAMGSVPQYAVQLVIDARREQLHKQPIDSLYVYPFAGREMSVAEVVGGRAASAGEMVSPWELYYSDEDGADADYMQMHSPVIPGCESLYVKQLVQLVRQRGYARVVLLDALDKGLWHGDSPVAPTPPGPESEVPPDVPVLRWGNRTLGGMKLAVDDETPAGQTDDADASAVWPGPLVRLVGEQVDAAGEDVAVEALAVPVYDGWNAPAARALLRAARVGGPLAAAGGETAAAEGPASDRDGLARLEGVYN</sequence>
<dbReference type="PANTHER" id="PTHR12970">
    <property type="entry name" value="PROTEASOME ASSEMBLY CHAPERONE 2"/>
    <property type="match status" value="1"/>
</dbReference>
<dbReference type="InterPro" id="IPR038389">
    <property type="entry name" value="PSMG2_sf"/>
</dbReference>
<dbReference type="AlphaFoldDB" id="A0A1E3NL30"/>
<dbReference type="Gene3D" id="3.40.50.10900">
    <property type="entry name" value="PAC-like subunit"/>
    <property type="match status" value="1"/>
</dbReference>
<dbReference type="Pfam" id="PF09754">
    <property type="entry name" value="PAC2"/>
    <property type="match status" value="1"/>
</dbReference>
<dbReference type="Proteomes" id="UP000094455">
    <property type="component" value="Unassembled WGS sequence"/>
</dbReference>
<proteinExistence type="inferred from homology"/>
<evidence type="ECO:0000256" key="2">
    <source>
        <dbReference type="ARBA" id="ARBA00023186"/>
    </source>
</evidence>
<dbReference type="OrthoDB" id="10260712at2759"/>
<reference evidence="4 5" key="1">
    <citation type="journal article" date="2016" name="Proc. Natl. Acad. Sci. U.S.A.">
        <title>Comparative genomics of biotechnologically important yeasts.</title>
        <authorList>
            <person name="Riley R."/>
            <person name="Haridas S."/>
            <person name="Wolfe K.H."/>
            <person name="Lopes M.R."/>
            <person name="Hittinger C.T."/>
            <person name="Goeker M."/>
            <person name="Salamov A.A."/>
            <person name="Wisecaver J.H."/>
            <person name="Long T.M."/>
            <person name="Calvey C.H."/>
            <person name="Aerts A.L."/>
            <person name="Barry K.W."/>
            <person name="Choi C."/>
            <person name="Clum A."/>
            <person name="Coughlan A.Y."/>
            <person name="Deshpande S."/>
            <person name="Douglass A.P."/>
            <person name="Hanson S.J."/>
            <person name="Klenk H.-P."/>
            <person name="LaButti K.M."/>
            <person name="Lapidus A."/>
            <person name="Lindquist E.A."/>
            <person name="Lipzen A.M."/>
            <person name="Meier-Kolthoff J.P."/>
            <person name="Ohm R.A."/>
            <person name="Otillar R.P."/>
            <person name="Pangilinan J.L."/>
            <person name="Peng Y."/>
            <person name="Rokas A."/>
            <person name="Rosa C.A."/>
            <person name="Scheuner C."/>
            <person name="Sibirny A.A."/>
            <person name="Slot J.C."/>
            <person name="Stielow J.B."/>
            <person name="Sun H."/>
            <person name="Kurtzman C.P."/>
            <person name="Blackwell M."/>
            <person name="Grigoriev I.V."/>
            <person name="Jeffries T.W."/>
        </authorList>
    </citation>
    <scope>NUCLEOTIDE SEQUENCE [LARGE SCALE GENOMIC DNA]</scope>
    <source>
        <strain evidence="4 5">NRRL Y-2026</strain>
    </source>
</reference>
<dbReference type="InterPro" id="IPR016562">
    <property type="entry name" value="Proteasome_assmbl_chp_2_euk"/>
</dbReference>
<accession>A0A1E3NL30</accession>
<dbReference type="GO" id="GO:0005829">
    <property type="term" value="C:cytosol"/>
    <property type="evidence" value="ECO:0007669"/>
    <property type="project" value="TreeGrafter"/>
</dbReference>
<evidence type="ECO:0000256" key="1">
    <source>
        <dbReference type="ARBA" id="ARBA00019186"/>
    </source>
</evidence>
<keyword evidence="2" id="KW-0143">Chaperone</keyword>
<protein>
    <recommendedName>
        <fullName evidence="1">Proteasome assembly chaperone 2</fullName>
    </recommendedName>
</protein>
<evidence type="ECO:0000313" key="5">
    <source>
        <dbReference type="Proteomes" id="UP000094455"/>
    </source>
</evidence>
<dbReference type="GeneID" id="30176778"/>
<keyword evidence="5" id="KW-1185">Reference proteome</keyword>
<dbReference type="InterPro" id="IPR019151">
    <property type="entry name" value="Proteasome_assmbl_chaperone_2"/>
</dbReference>
<dbReference type="GO" id="GO:0005634">
    <property type="term" value="C:nucleus"/>
    <property type="evidence" value="ECO:0007669"/>
    <property type="project" value="TreeGrafter"/>
</dbReference>
<evidence type="ECO:0000313" key="4">
    <source>
        <dbReference type="EMBL" id="ODQ46796.1"/>
    </source>
</evidence>